<keyword evidence="6" id="KW-0539">Nucleus</keyword>
<evidence type="ECO:0000256" key="1">
    <source>
        <dbReference type="ARBA" id="ARBA00004123"/>
    </source>
</evidence>
<evidence type="ECO:0000313" key="12">
    <source>
        <dbReference type="Proteomes" id="UP000325440"/>
    </source>
</evidence>
<dbReference type="InterPro" id="IPR018328">
    <property type="entry name" value="Rad4_beta-hairpin_dom3"/>
</dbReference>
<dbReference type="NCBIfam" id="TIGR00605">
    <property type="entry name" value="rad4"/>
    <property type="match status" value="1"/>
</dbReference>
<comment type="similarity">
    <text evidence="2">Belongs to the XPC family.</text>
</comment>
<dbReference type="AlphaFoldDB" id="A0A5E4NPH9"/>
<proteinExistence type="inferred from homology"/>
<dbReference type="Pfam" id="PF03835">
    <property type="entry name" value="Rad4"/>
    <property type="match status" value="1"/>
</dbReference>
<dbReference type="EMBL" id="CABPRJ010002381">
    <property type="protein sequence ID" value="VVC44494.1"/>
    <property type="molecule type" value="Genomic_DNA"/>
</dbReference>
<dbReference type="SUPFAM" id="SSF54001">
    <property type="entry name" value="Cysteine proteinases"/>
    <property type="match status" value="1"/>
</dbReference>
<dbReference type="Pfam" id="PF10405">
    <property type="entry name" value="BHD_3"/>
    <property type="match status" value="1"/>
</dbReference>
<sequence length="895" mass="102705">MIRRSKRVLKLKTAIENGCHNEPPTKRKKQRASCSESSSDNDSSDEDNSSGDEFVPIQTTENKRSCTLTKHKPYSHSEVTINDSLDKDNSSGDEFVPTHSTENQRSGTLNLSESDSDNDTQDCNKTKAKQLQQSDTESEEEEICQTNFDFTNFLSSQNDALLTETEVKPQPVDTTDINGPYNNMDVAKILSVGEGVNLGTVLDNTDNNAEKKVKRDDNYTIPDMVEVSVKLPSDVKCKKGQDMQNLLRRRMNTICKDTQILIHKVNLLLWITYGNYLNSVINSPEVMGSALSLIPSEKAYPPKQCDLNYLENYIAWFSKKIKISSKINPLGKITVLSLSEQFSNREAKTRYDLIVMFISMLRSLGLNVRLVININAVPIKPTSEQLLGPLPLTDEGHMKPSSIKSKVVTPAKSEYFNTKSTKLKIDLKKSDKNKSKSVIGDNKSKNKKSKLNEKIDENNSSTDEEDSIFVKSNKKKSEYFKSNKSQVNVKKSVRKKSKPVLDSKTNKSIKGEKIDRRVLSTDEEDNNTLTENNKTITKKKTKNDFWAEVFLEMEEKWFCVDVIGQRLHCIKEIYNGTSHPMRYVLAWYNNSNIKDITKRYDPYFHTLTRKLRVDPKWWKDTLRPYAPYRSAREREEDEELDRQLEETPLPKTVSEYKNHPLYALSRHLLKFQAIYPPEPPIVGYIRNEPVYLREYVHELNGRDNWLKEARVVKLGETSYKQVKSRPRFDRNGLRTDPPPLELFGYWQTEPYDPPTASDGKVPRNCYGNVDLFKPCMLPKGTVHLQLPGLLRIAKKLNIDCAPAVVGFDFHAGGSHPVNDGFVVCKEYKDTLIAAWDQEIEESRKREQKRYEDRVYGNWKRLVKGLLIREKLKIKYDYFGGVNNSQSTSKANDEKK</sequence>
<keyword evidence="3" id="KW-0227">DNA damage</keyword>
<accession>A0A5E4NPH9</accession>
<dbReference type="PANTHER" id="PTHR12135">
    <property type="entry name" value="DNA REPAIR PROTEIN XP-C / RAD4"/>
    <property type="match status" value="1"/>
</dbReference>
<feature type="domain" description="Rad4 beta-hairpin" evidence="10">
    <location>
        <begin position="761"/>
        <end position="835"/>
    </location>
</feature>
<evidence type="ECO:0000256" key="2">
    <source>
        <dbReference type="ARBA" id="ARBA00009525"/>
    </source>
</evidence>
<dbReference type="GO" id="GO:0071942">
    <property type="term" value="C:XPC complex"/>
    <property type="evidence" value="ECO:0007669"/>
    <property type="project" value="TreeGrafter"/>
</dbReference>
<feature type="compositionally biased region" description="Polar residues" evidence="7">
    <location>
        <begin position="98"/>
        <end position="113"/>
    </location>
</feature>
<dbReference type="GO" id="GO:0006298">
    <property type="term" value="P:mismatch repair"/>
    <property type="evidence" value="ECO:0007669"/>
    <property type="project" value="TreeGrafter"/>
</dbReference>
<evidence type="ECO:0000256" key="4">
    <source>
        <dbReference type="ARBA" id="ARBA00023125"/>
    </source>
</evidence>
<evidence type="ECO:0000256" key="3">
    <source>
        <dbReference type="ARBA" id="ARBA00022763"/>
    </source>
</evidence>
<gene>
    <name evidence="11" type="ORF">CINCED_3A006347</name>
</gene>
<dbReference type="Gene3D" id="2.20.20.110">
    <property type="entry name" value="Rad4, beta-hairpin domain BHD1"/>
    <property type="match status" value="1"/>
</dbReference>
<evidence type="ECO:0000259" key="10">
    <source>
        <dbReference type="SMART" id="SM01032"/>
    </source>
</evidence>
<dbReference type="InterPro" id="IPR042488">
    <property type="entry name" value="Rad4_BHD3_sf"/>
</dbReference>
<dbReference type="GO" id="GO:0003697">
    <property type="term" value="F:single-stranded DNA binding"/>
    <property type="evidence" value="ECO:0007669"/>
    <property type="project" value="TreeGrafter"/>
</dbReference>
<dbReference type="Pfam" id="PF10403">
    <property type="entry name" value="BHD_1"/>
    <property type="match status" value="1"/>
</dbReference>
<evidence type="ECO:0000256" key="7">
    <source>
        <dbReference type="SAM" id="MobiDB-lite"/>
    </source>
</evidence>
<dbReference type="PANTHER" id="PTHR12135:SF0">
    <property type="entry name" value="DNA REPAIR PROTEIN COMPLEMENTING XP-C CELLS"/>
    <property type="match status" value="1"/>
</dbReference>
<evidence type="ECO:0000259" key="8">
    <source>
        <dbReference type="SMART" id="SM01030"/>
    </source>
</evidence>
<keyword evidence="5" id="KW-0234">DNA repair</keyword>
<evidence type="ECO:0000313" key="11">
    <source>
        <dbReference type="EMBL" id="VVC44494.1"/>
    </source>
</evidence>
<feature type="region of interest" description="Disordered" evidence="7">
    <location>
        <begin position="1"/>
        <end position="143"/>
    </location>
</feature>
<feature type="domain" description="Rad4 beta-hairpin" evidence="9">
    <location>
        <begin position="699"/>
        <end position="754"/>
    </location>
</feature>
<keyword evidence="12" id="KW-1185">Reference proteome</keyword>
<dbReference type="InterPro" id="IPR018325">
    <property type="entry name" value="Rad4/PNGase_transGLS-fold"/>
</dbReference>
<dbReference type="SMART" id="SM01032">
    <property type="entry name" value="BHD_3"/>
    <property type="match status" value="1"/>
</dbReference>
<dbReference type="GO" id="GO:0000111">
    <property type="term" value="C:nucleotide-excision repair factor 2 complex"/>
    <property type="evidence" value="ECO:0007669"/>
    <property type="project" value="TreeGrafter"/>
</dbReference>
<dbReference type="Gene3D" id="3.90.260.10">
    <property type="entry name" value="Transglutaminase-like"/>
    <property type="match status" value="1"/>
</dbReference>
<keyword evidence="4" id="KW-0238">DNA-binding</keyword>
<feature type="compositionally biased region" description="Basic residues" evidence="7">
    <location>
        <begin position="1"/>
        <end position="10"/>
    </location>
</feature>
<dbReference type="OrthoDB" id="300780at2759"/>
<feature type="region of interest" description="Disordered" evidence="7">
    <location>
        <begin position="481"/>
        <end position="507"/>
    </location>
</feature>
<dbReference type="SMART" id="SM01031">
    <property type="entry name" value="BHD_2"/>
    <property type="match status" value="1"/>
</dbReference>
<dbReference type="SMART" id="SM01030">
    <property type="entry name" value="BHD_1"/>
    <property type="match status" value="1"/>
</dbReference>
<name>A0A5E4NPH9_9HEMI</name>
<dbReference type="InterPro" id="IPR004583">
    <property type="entry name" value="DNA_repair_Rad4"/>
</dbReference>
<comment type="subcellular location">
    <subcellularLocation>
        <location evidence="1">Nucleus</location>
    </subcellularLocation>
</comment>
<dbReference type="FunFam" id="3.30.70.2460:FF:000001">
    <property type="entry name" value="DNA repair protein Rad4 family"/>
    <property type="match status" value="1"/>
</dbReference>
<reference evidence="11 12" key="1">
    <citation type="submission" date="2019-08" db="EMBL/GenBank/DDBJ databases">
        <authorList>
            <person name="Alioto T."/>
            <person name="Alioto T."/>
            <person name="Gomez Garrido J."/>
        </authorList>
    </citation>
    <scope>NUCLEOTIDE SEQUENCE [LARGE SCALE GENOMIC DNA]</scope>
</reference>
<dbReference type="Proteomes" id="UP000325440">
    <property type="component" value="Unassembled WGS sequence"/>
</dbReference>
<organism evidence="11 12">
    <name type="scientific">Cinara cedri</name>
    <dbReference type="NCBI Taxonomy" id="506608"/>
    <lineage>
        <taxon>Eukaryota</taxon>
        <taxon>Metazoa</taxon>
        <taxon>Ecdysozoa</taxon>
        <taxon>Arthropoda</taxon>
        <taxon>Hexapoda</taxon>
        <taxon>Insecta</taxon>
        <taxon>Pterygota</taxon>
        <taxon>Neoptera</taxon>
        <taxon>Paraneoptera</taxon>
        <taxon>Hemiptera</taxon>
        <taxon>Sternorrhyncha</taxon>
        <taxon>Aphidomorpha</taxon>
        <taxon>Aphidoidea</taxon>
        <taxon>Aphididae</taxon>
        <taxon>Lachninae</taxon>
        <taxon>Cinara</taxon>
    </lineage>
</organism>
<feature type="region of interest" description="Disordered" evidence="7">
    <location>
        <begin position="427"/>
        <end position="468"/>
    </location>
</feature>
<dbReference type="InterPro" id="IPR018327">
    <property type="entry name" value="BHD_2"/>
</dbReference>
<dbReference type="GO" id="GO:0006289">
    <property type="term" value="P:nucleotide-excision repair"/>
    <property type="evidence" value="ECO:0007669"/>
    <property type="project" value="InterPro"/>
</dbReference>
<dbReference type="InterPro" id="IPR038765">
    <property type="entry name" value="Papain-like_cys_pep_sf"/>
</dbReference>
<evidence type="ECO:0000256" key="6">
    <source>
        <dbReference type="ARBA" id="ARBA00023242"/>
    </source>
</evidence>
<feature type="domain" description="Rad4 beta-hairpin" evidence="8">
    <location>
        <begin position="645"/>
        <end position="697"/>
    </location>
</feature>
<dbReference type="InterPro" id="IPR018326">
    <property type="entry name" value="Rad4_beta-hairpin_dom1"/>
</dbReference>
<dbReference type="InterPro" id="IPR018026">
    <property type="entry name" value="DNA_repair_Rad4-like"/>
</dbReference>
<dbReference type="Pfam" id="PF10404">
    <property type="entry name" value="BHD_2"/>
    <property type="match status" value="1"/>
</dbReference>
<feature type="compositionally biased region" description="Polar residues" evidence="7">
    <location>
        <begin position="57"/>
        <end position="68"/>
    </location>
</feature>
<dbReference type="InterPro" id="IPR036985">
    <property type="entry name" value="Transglutaminase-like_sf"/>
</dbReference>
<protein>
    <submittedName>
        <fullName evidence="11">Rad4/PNGase transglutaminase-like fold,Rad4 beta-hairpin domain 1,Rad4 beta-hairpin domain 3,Rad4 beta</fullName>
    </submittedName>
</protein>
<dbReference type="GO" id="GO:0005737">
    <property type="term" value="C:cytoplasm"/>
    <property type="evidence" value="ECO:0007669"/>
    <property type="project" value="TreeGrafter"/>
</dbReference>
<dbReference type="GO" id="GO:0003684">
    <property type="term" value="F:damaged DNA binding"/>
    <property type="evidence" value="ECO:0007669"/>
    <property type="project" value="InterPro"/>
</dbReference>
<dbReference type="Gene3D" id="3.30.70.2460">
    <property type="entry name" value="Rad4, beta-hairpin domain BHD3"/>
    <property type="match status" value="1"/>
</dbReference>
<evidence type="ECO:0000259" key="9">
    <source>
        <dbReference type="SMART" id="SM01031"/>
    </source>
</evidence>
<evidence type="ECO:0000256" key="5">
    <source>
        <dbReference type="ARBA" id="ARBA00023204"/>
    </source>
</evidence>